<dbReference type="SUPFAM" id="SSF56672">
    <property type="entry name" value="DNA/RNA polymerases"/>
    <property type="match status" value="1"/>
</dbReference>
<protein>
    <submittedName>
        <fullName evidence="3">Reverse transcriptase domain-containing protein</fullName>
    </submittedName>
</protein>
<keyword evidence="4" id="KW-1185">Reference proteome</keyword>
<organism evidence="3 4">
    <name type="scientific">Tanacetum coccineum</name>
    <dbReference type="NCBI Taxonomy" id="301880"/>
    <lineage>
        <taxon>Eukaryota</taxon>
        <taxon>Viridiplantae</taxon>
        <taxon>Streptophyta</taxon>
        <taxon>Embryophyta</taxon>
        <taxon>Tracheophyta</taxon>
        <taxon>Spermatophyta</taxon>
        <taxon>Magnoliopsida</taxon>
        <taxon>eudicotyledons</taxon>
        <taxon>Gunneridae</taxon>
        <taxon>Pentapetalae</taxon>
        <taxon>asterids</taxon>
        <taxon>campanulids</taxon>
        <taxon>Asterales</taxon>
        <taxon>Asteraceae</taxon>
        <taxon>Asteroideae</taxon>
        <taxon>Anthemideae</taxon>
        <taxon>Anthemidinae</taxon>
        <taxon>Tanacetum</taxon>
    </lineage>
</organism>
<name>A0ABQ5B144_9ASTR</name>
<feature type="region of interest" description="Disordered" evidence="1">
    <location>
        <begin position="83"/>
        <end position="112"/>
    </location>
</feature>
<dbReference type="Proteomes" id="UP001151760">
    <property type="component" value="Unassembled WGS sequence"/>
</dbReference>
<feature type="domain" description="Reverse transcriptase/retrotransposon-derived protein RNase H-like" evidence="2">
    <location>
        <begin position="320"/>
        <end position="369"/>
    </location>
</feature>
<gene>
    <name evidence="3" type="ORF">Tco_0842783</name>
</gene>
<feature type="compositionally biased region" description="Pro residues" evidence="1">
    <location>
        <begin position="37"/>
        <end position="51"/>
    </location>
</feature>
<reference evidence="3" key="2">
    <citation type="submission" date="2022-01" db="EMBL/GenBank/DDBJ databases">
        <authorList>
            <person name="Yamashiro T."/>
            <person name="Shiraishi A."/>
            <person name="Satake H."/>
            <person name="Nakayama K."/>
        </authorList>
    </citation>
    <scope>NUCLEOTIDE SEQUENCE</scope>
</reference>
<feature type="compositionally biased region" description="Basic and acidic residues" evidence="1">
    <location>
        <begin position="95"/>
        <end position="105"/>
    </location>
</feature>
<dbReference type="Pfam" id="PF17919">
    <property type="entry name" value="RT_RNaseH_2"/>
    <property type="match status" value="1"/>
</dbReference>
<dbReference type="GO" id="GO:0003964">
    <property type="term" value="F:RNA-directed DNA polymerase activity"/>
    <property type="evidence" value="ECO:0007669"/>
    <property type="project" value="UniProtKB-KW"/>
</dbReference>
<reference evidence="3" key="1">
    <citation type="journal article" date="2022" name="Int. J. Mol. Sci.">
        <title>Draft Genome of Tanacetum Coccineum: Genomic Comparison of Closely Related Tanacetum-Family Plants.</title>
        <authorList>
            <person name="Yamashiro T."/>
            <person name="Shiraishi A."/>
            <person name="Nakayama K."/>
            <person name="Satake H."/>
        </authorList>
    </citation>
    <scope>NUCLEOTIDE SEQUENCE</scope>
</reference>
<sequence length="461" mass="51854">MSFSNPPPNFSRKPRISVRQVSRRTTHAPQSSKPSQNPSPPSPPRDNPLPSPSSFLNEEQMANRLQHISQLLETNLQHATNSYSQIPPSLCRRTGRGDGRTRRQYGDQGNGRFYGQCGQVGGQGSKVNDGVDEVPDFYTIITQQLHKLLPTILAQVGNQSSNQRNPRNKNGNAVNDKIQGDVRNVIMNNNQRGCTCKEFLACNPKEYDGKGGAIVYTHWIEKIDSVQDMSGCEEDQKVKYNAGTGYHQLRVHEDDIPKTAFRTRYGHFEFTVIPFVARGTVSWYVINGDGIHVDPSKIEGVKNWEALELHPKIKSKTFDWGEEHEKAFQTLKDKLCNAPVLALLDGPEDFVVYCDTLDLGLGCVLMQRVNVVADALTAQEEASDESAGLQRGLDELIEHRSDEALYYMDRIWVPFKGDVLVSENEKDIVVYVSRYLTCLKVKAEHQRPSGLLQQAKISEWK</sequence>
<evidence type="ECO:0000313" key="4">
    <source>
        <dbReference type="Proteomes" id="UP001151760"/>
    </source>
</evidence>
<evidence type="ECO:0000256" key="1">
    <source>
        <dbReference type="SAM" id="MobiDB-lite"/>
    </source>
</evidence>
<keyword evidence="3" id="KW-0695">RNA-directed DNA polymerase</keyword>
<accession>A0ABQ5B144</accession>
<dbReference type="Gene3D" id="3.30.70.270">
    <property type="match status" value="1"/>
</dbReference>
<dbReference type="EMBL" id="BQNB010012820">
    <property type="protein sequence ID" value="GJT08321.1"/>
    <property type="molecule type" value="Genomic_DNA"/>
</dbReference>
<keyword evidence="3" id="KW-0808">Transferase</keyword>
<proteinExistence type="predicted"/>
<dbReference type="PANTHER" id="PTHR34072">
    <property type="entry name" value="ENZYMATIC POLYPROTEIN-RELATED"/>
    <property type="match status" value="1"/>
</dbReference>
<evidence type="ECO:0000313" key="3">
    <source>
        <dbReference type="EMBL" id="GJT08321.1"/>
    </source>
</evidence>
<dbReference type="InterPro" id="IPR041577">
    <property type="entry name" value="RT_RNaseH_2"/>
</dbReference>
<feature type="compositionally biased region" description="Basic residues" evidence="1">
    <location>
        <begin position="12"/>
        <end position="26"/>
    </location>
</feature>
<dbReference type="InterPro" id="IPR043128">
    <property type="entry name" value="Rev_trsase/Diguanyl_cyclase"/>
</dbReference>
<keyword evidence="3" id="KW-0548">Nucleotidyltransferase</keyword>
<evidence type="ECO:0000259" key="2">
    <source>
        <dbReference type="Pfam" id="PF17919"/>
    </source>
</evidence>
<dbReference type="PANTHER" id="PTHR34072:SF52">
    <property type="entry name" value="RIBONUCLEASE H"/>
    <property type="match status" value="1"/>
</dbReference>
<dbReference type="Gene3D" id="3.10.10.10">
    <property type="entry name" value="HIV Type 1 Reverse Transcriptase, subunit A, domain 1"/>
    <property type="match status" value="1"/>
</dbReference>
<dbReference type="InterPro" id="IPR043502">
    <property type="entry name" value="DNA/RNA_pol_sf"/>
</dbReference>
<comment type="caution">
    <text evidence="3">The sequence shown here is derived from an EMBL/GenBank/DDBJ whole genome shotgun (WGS) entry which is preliminary data.</text>
</comment>
<feature type="region of interest" description="Disordered" evidence="1">
    <location>
        <begin position="1"/>
        <end position="55"/>
    </location>
</feature>